<evidence type="ECO:0008006" key="14">
    <source>
        <dbReference type="Google" id="ProtNLM"/>
    </source>
</evidence>
<keyword evidence="6" id="KW-0694">RNA-binding</keyword>
<dbReference type="PROSITE" id="PS50199">
    <property type="entry name" value="ZF_RANBP2_2"/>
    <property type="match status" value="1"/>
</dbReference>
<keyword evidence="2" id="KW-0479">Metal-binding</keyword>
<dbReference type="Gene3D" id="3.30.70.330">
    <property type="match status" value="2"/>
</dbReference>
<dbReference type="PROSITE" id="PS00028">
    <property type="entry name" value="ZINC_FINGER_C2H2_1"/>
    <property type="match status" value="1"/>
</dbReference>
<evidence type="ECO:0000256" key="6">
    <source>
        <dbReference type="ARBA" id="ARBA00022884"/>
    </source>
</evidence>
<sequence>MTETPATDRGRVKTQPGPQAVMEYTRRTSMDDLSFSADFPTGRRDHSRSPPRQAFRDEPRRDSRHRDDDMRYGREHDRRHGRPDDGYSRRGPRYNARDEHDYGGMYDDGGYTGNQDHGRDRYENENERHRGGRGRYRDEDDPNSRSPSGSYDNRSRSHSPTREAGKPSDTVILEGLPFSISSNELREIILSNSIAAEFPSIDVRVSASKGHRRAFVQFQEVDHAVAFMREHYPKLLVELSHPTDDVPEGKFEAYIHYARSRDTRDESDVRGGPGDNWICPTCDFSNYSTRTKCKICGGPQAAPAWQLSLTGVADAADVPSQILVVYPLTSFVNENMLADDMKRLELVKPENSKDSSNGAPKLKSTAPTGDTTGYGARPGSLHRVFLMRDANTNESFKYGFAEFWTVEDATAAMTKFRKSRSFTVAACPVTVSSTHMGVFVPEQREVTPEIEHLSFNPLFNPTIRVCYRDFHVYPSPQVVTTQPPEGEGTSKRPADEGNDKKPKKRKADGSLPASSAKKVVPMAGQLAMWQRKRDELRDNHDQASDRPELSDVNRTPLRISLSGSGADGPKAQPAIKISISGASKIGAAPEPAPVTSSNPAVSETPASSDSTTKPPADVAEKPSISYVDRDRLMCLICMRKYKSVDEVNIHEKSRNHANAMANEEQVKAALPRLAARDKRLQKEAKEKTDAAASQYRDRAKERRDAYSQPTKPTPAPAPHGKPKPKPKPASKPEGPAPSAKPAQSKGAGMLAKMGWSTGAGLGANGDGRTDVIVTNAYQEGVGLGAEGGNLGDAAQLAERKTKNSYADYVNTVQDKARERYNKLG</sequence>
<dbReference type="PROSITE" id="PS50174">
    <property type="entry name" value="G_PATCH"/>
    <property type="match status" value="1"/>
</dbReference>
<keyword evidence="13" id="KW-1185">Reference proteome</keyword>
<dbReference type="GO" id="GO:0005634">
    <property type="term" value="C:nucleus"/>
    <property type="evidence" value="ECO:0007669"/>
    <property type="project" value="UniProtKB-SubCell"/>
</dbReference>
<dbReference type="GO" id="GO:0003723">
    <property type="term" value="F:RNA binding"/>
    <property type="evidence" value="ECO:0007669"/>
    <property type="project" value="UniProtKB-KW"/>
</dbReference>
<feature type="region of interest" description="Disordered" evidence="9">
    <location>
        <begin position="679"/>
        <end position="751"/>
    </location>
</feature>
<feature type="compositionally biased region" description="Basic and acidic residues" evidence="9">
    <location>
        <begin position="116"/>
        <end position="129"/>
    </location>
</feature>
<proteinExistence type="predicted"/>
<evidence type="ECO:0000256" key="2">
    <source>
        <dbReference type="ARBA" id="ARBA00022723"/>
    </source>
</evidence>
<evidence type="ECO:0000256" key="8">
    <source>
        <dbReference type="PROSITE-ProRule" id="PRU00322"/>
    </source>
</evidence>
<feature type="region of interest" description="Disordered" evidence="9">
    <location>
        <begin position="349"/>
        <end position="375"/>
    </location>
</feature>
<feature type="compositionally biased region" description="Basic and acidic residues" evidence="9">
    <location>
        <begin position="488"/>
        <end position="500"/>
    </location>
</feature>
<dbReference type="GO" id="GO:0000398">
    <property type="term" value="P:mRNA splicing, via spliceosome"/>
    <property type="evidence" value="ECO:0007669"/>
    <property type="project" value="TreeGrafter"/>
</dbReference>
<evidence type="ECO:0000256" key="4">
    <source>
        <dbReference type="ARBA" id="ARBA00022771"/>
    </source>
</evidence>
<gene>
    <name evidence="12" type="ORF">N0V84_005530</name>
</gene>
<dbReference type="PANTHER" id="PTHR13948:SF3">
    <property type="entry name" value="FI21118P1"/>
    <property type="match status" value="1"/>
</dbReference>
<dbReference type="Pfam" id="PF01585">
    <property type="entry name" value="G-patch"/>
    <property type="match status" value="1"/>
</dbReference>
<protein>
    <recommendedName>
        <fullName evidence="14">RNA-binding protein</fullName>
    </recommendedName>
</protein>
<dbReference type="SUPFAM" id="SSF54928">
    <property type="entry name" value="RNA-binding domain, RBD"/>
    <property type="match status" value="1"/>
</dbReference>
<organism evidence="12 13">
    <name type="scientific">Fusarium piperis</name>
    <dbReference type="NCBI Taxonomy" id="1435070"/>
    <lineage>
        <taxon>Eukaryota</taxon>
        <taxon>Fungi</taxon>
        <taxon>Dikarya</taxon>
        <taxon>Ascomycota</taxon>
        <taxon>Pezizomycotina</taxon>
        <taxon>Sordariomycetes</taxon>
        <taxon>Hypocreomycetidae</taxon>
        <taxon>Hypocreales</taxon>
        <taxon>Nectriaceae</taxon>
        <taxon>Fusarium</taxon>
        <taxon>Fusarium solani species complex</taxon>
    </lineage>
</organism>
<feature type="domain" description="G-patch" evidence="10">
    <location>
        <begin position="742"/>
        <end position="788"/>
    </location>
</feature>
<feature type="domain" description="RanBP2-type" evidence="11">
    <location>
        <begin position="270"/>
        <end position="302"/>
    </location>
</feature>
<dbReference type="GO" id="GO:0008270">
    <property type="term" value="F:zinc ion binding"/>
    <property type="evidence" value="ECO:0007669"/>
    <property type="project" value="UniProtKB-KW"/>
</dbReference>
<evidence type="ECO:0000259" key="10">
    <source>
        <dbReference type="PROSITE" id="PS50174"/>
    </source>
</evidence>
<dbReference type="SMART" id="SM00547">
    <property type="entry name" value="ZnF_RBZ"/>
    <property type="match status" value="1"/>
</dbReference>
<name>A0A9W8WDJ9_9HYPO</name>
<dbReference type="Proteomes" id="UP001140502">
    <property type="component" value="Unassembled WGS sequence"/>
</dbReference>
<evidence type="ECO:0000256" key="5">
    <source>
        <dbReference type="ARBA" id="ARBA00022833"/>
    </source>
</evidence>
<dbReference type="Gene3D" id="4.10.1060.10">
    <property type="entry name" value="Zinc finger, RanBP2-type"/>
    <property type="match status" value="1"/>
</dbReference>
<keyword evidence="4 8" id="KW-0863">Zinc-finger</keyword>
<dbReference type="InterPro" id="IPR001876">
    <property type="entry name" value="Znf_RanBP2"/>
</dbReference>
<evidence type="ECO:0000259" key="11">
    <source>
        <dbReference type="PROSITE" id="PS50199"/>
    </source>
</evidence>
<evidence type="ECO:0000256" key="1">
    <source>
        <dbReference type="ARBA" id="ARBA00004123"/>
    </source>
</evidence>
<evidence type="ECO:0000256" key="7">
    <source>
        <dbReference type="ARBA" id="ARBA00023242"/>
    </source>
</evidence>
<evidence type="ECO:0000256" key="9">
    <source>
        <dbReference type="SAM" id="MobiDB-lite"/>
    </source>
</evidence>
<keyword evidence="7" id="KW-0539">Nucleus</keyword>
<feature type="compositionally biased region" description="Basic and acidic residues" evidence="9">
    <location>
        <begin position="1"/>
        <end position="11"/>
    </location>
</feature>
<dbReference type="EMBL" id="JAPEUR010000100">
    <property type="protein sequence ID" value="KAJ4321063.1"/>
    <property type="molecule type" value="Genomic_DNA"/>
</dbReference>
<feature type="region of interest" description="Disordered" evidence="9">
    <location>
        <begin position="586"/>
        <end position="622"/>
    </location>
</feature>
<dbReference type="Pfam" id="PF00641">
    <property type="entry name" value="Zn_ribbon_RanBP"/>
    <property type="match status" value="1"/>
</dbReference>
<keyword evidence="3" id="KW-0677">Repeat</keyword>
<feature type="compositionally biased region" description="Basic and acidic residues" evidence="9">
    <location>
        <begin position="41"/>
        <end position="88"/>
    </location>
</feature>
<evidence type="ECO:0000256" key="3">
    <source>
        <dbReference type="ARBA" id="ARBA00022737"/>
    </source>
</evidence>
<feature type="region of interest" description="Disordered" evidence="9">
    <location>
        <begin position="477"/>
        <end position="572"/>
    </location>
</feature>
<feature type="compositionally biased region" description="Low complexity" evidence="9">
    <location>
        <begin position="731"/>
        <end position="742"/>
    </location>
</feature>
<comment type="subcellular location">
    <subcellularLocation>
        <location evidence="1">Nucleus</location>
    </subcellularLocation>
</comment>
<dbReference type="SMART" id="SM00443">
    <property type="entry name" value="G_patch"/>
    <property type="match status" value="1"/>
</dbReference>
<evidence type="ECO:0000313" key="12">
    <source>
        <dbReference type="EMBL" id="KAJ4321063.1"/>
    </source>
</evidence>
<feature type="compositionally biased region" description="Basic and acidic residues" evidence="9">
    <location>
        <begin position="679"/>
        <end position="705"/>
    </location>
</feature>
<feature type="region of interest" description="Disordered" evidence="9">
    <location>
        <begin position="1"/>
        <end position="168"/>
    </location>
</feature>
<reference evidence="12" key="1">
    <citation type="submission" date="2022-10" db="EMBL/GenBank/DDBJ databases">
        <title>Tapping the CABI collections for fungal endophytes: first genome assemblies for Collariella, Neodidymelliopsis, Ascochyta clinopodiicola, Didymella pomorum, Didymosphaeria variabile, Neocosmospora piperis and Neocucurbitaria cava.</title>
        <authorList>
            <person name="Hill R."/>
        </authorList>
    </citation>
    <scope>NUCLEOTIDE SEQUENCE</scope>
    <source>
        <strain evidence="12">IMI 366586</strain>
    </source>
</reference>
<dbReference type="InterPro" id="IPR012677">
    <property type="entry name" value="Nucleotide-bd_a/b_plait_sf"/>
</dbReference>
<keyword evidence="5" id="KW-0862">Zinc</keyword>
<accession>A0A9W8WDJ9</accession>
<dbReference type="SUPFAM" id="SSF90209">
    <property type="entry name" value="Ran binding protein zinc finger-like"/>
    <property type="match status" value="1"/>
</dbReference>
<dbReference type="PANTHER" id="PTHR13948">
    <property type="entry name" value="RNA-BINDING PROTEIN"/>
    <property type="match status" value="1"/>
</dbReference>
<feature type="compositionally biased region" description="Basic and acidic residues" evidence="9">
    <location>
        <begin position="531"/>
        <end position="551"/>
    </location>
</feature>
<dbReference type="OrthoDB" id="29221at2759"/>
<dbReference type="InterPro" id="IPR035979">
    <property type="entry name" value="RBD_domain_sf"/>
</dbReference>
<feature type="compositionally biased region" description="Polar residues" evidence="9">
    <location>
        <begin position="594"/>
        <end position="613"/>
    </location>
</feature>
<dbReference type="InterPro" id="IPR000467">
    <property type="entry name" value="G_patch_dom"/>
</dbReference>
<dbReference type="InterPro" id="IPR013087">
    <property type="entry name" value="Znf_C2H2_type"/>
</dbReference>
<evidence type="ECO:0000313" key="13">
    <source>
        <dbReference type="Proteomes" id="UP001140502"/>
    </source>
</evidence>
<dbReference type="PROSITE" id="PS01358">
    <property type="entry name" value="ZF_RANBP2_1"/>
    <property type="match status" value="1"/>
</dbReference>
<comment type="caution">
    <text evidence="12">The sequence shown here is derived from an EMBL/GenBank/DDBJ whole genome shotgun (WGS) entry which is preliminary data.</text>
</comment>
<dbReference type="InterPro" id="IPR036443">
    <property type="entry name" value="Znf_RanBP2_sf"/>
</dbReference>
<dbReference type="AlphaFoldDB" id="A0A9W8WDJ9"/>